<reference evidence="1 2" key="1">
    <citation type="submission" date="2024-03" db="EMBL/GenBank/DDBJ databases">
        <title>Bacilli Hybrid Assemblies.</title>
        <authorList>
            <person name="Kovac J."/>
        </authorList>
    </citation>
    <scope>NUCLEOTIDE SEQUENCE [LARGE SCALE GENOMIC DNA]</scope>
    <source>
        <strain evidence="1 2">FSL M8-0022</strain>
    </source>
</reference>
<dbReference type="RefSeq" id="WP_342021144.1">
    <property type="nucleotide sequence ID" value="NZ_JBBYAK010000002.1"/>
</dbReference>
<accession>A0ABU9K3W4</accession>
<dbReference type="EMBL" id="JBBYAK010000002">
    <property type="protein sequence ID" value="MEL3959508.1"/>
    <property type="molecule type" value="Genomic_DNA"/>
</dbReference>
<comment type="caution">
    <text evidence="1">The sequence shown here is derived from an EMBL/GenBank/DDBJ whole genome shotgun (WGS) entry which is preliminary data.</text>
</comment>
<evidence type="ECO:0000313" key="2">
    <source>
        <dbReference type="Proteomes" id="UP001459714"/>
    </source>
</evidence>
<dbReference type="Proteomes" id="UP001459714">
    <property type="component" value="Unassembled WGS sequence"/>
</dbReference>
<organism evidence="1 2">
    <name type="scientific">Caldifermentibacillus hisashii</name>
    <dbReference type="NCBI Taxonomy" id="996558"/>
    <lineage>
        <taxon>Bacteria</taxon>
        <taxon>Bacillati</taxon>
        <taxon>Bacillota</taxon>
        <taxon>Bacilli</taxon>
        <taxon>Bacillales</taxon>
        <taxon>Bacillaceae</taxon>
        <taxon>Caldifermentibacillus</taxon>
    </lineage>
</organism>
<gene>
    <name evidence="1" type="ORF">NST17_20360</name>
</gene>
<evidence type="ECO:0000313" key="1">
    <source>
        <dbReference type="EMBL" id="MEL3959508.1"/>
    </source>
</evidence>
<name>A0ABU9K3W4_9BACI</name>
<sequence length="59" mass="7043">MLEKALYEEDQKKIEEAVVKHAMGSYQMGEVAMLSAWLYDRGIDVIKYLQALKWYYEEH</sequence>
<keyword evidence="2" id="KW-1185">Reference proteome</keyword>
<protein>
    <submittedName>
        <fullName evidence="1">Uncharacterized protein</fullName>
    </submittedName>
</protein>
<proteinExistence type="predicted"/>